<dbReference type="PANTHER" id="PTHR23235">
    <property type="entry name" value="KRUEPPEL-LIKE TRANSCRIPTION FACTOR"/>
    <property type="match status" value="1"/>
</dbReference>
<feature type="domain" description="C2H2-type" evidence="9">
    <location>
        <begin position="166"/>
        <end position="195"/>
    </location>
</feature>
<feature type="domain" description="C2H2-type" evidence="9">
    <location>
        <begin position="290"/>
        <end position="319"/>
    </location>
</feature>
<evidence type="ECO:0000313" key="12">
    <source>
        <dbReference type="Proteomes" id="UP000000673"/>
    </source>
</evidence>
<feature type="domain" description="C2H2-type" evidence="9">
    <location>
        <begin position="320"/>
        <end position="349"/>
    </location>
</feature>
<keyword evidence="6" id="KW-0804">Transcription</keyword>
<evidence type="ECO:0000313" key="11">
    <source>
        <dbReference type="EnsemblMetazoa" id="ADAC007118-PA"/>
    </source>
</evidence>
<evidence type="ECO:0000256" key="3">
    <source>
        <dbReference type="ARBA" id="ARBA00022771"/>
    </source>
</evidence>
<evidence type="ECO:0000256" key="4">
    <source>
        <dbReference type="ARBA" id="ARBA00022833"/>
    </source>
</evidence>
<sequence>MDTVTVLQCLLQNDSVAADSEPSSNQGGTLPVFACSHGGCKKKYLNPEHLKAHERFHNGVTESTSQPTTKPPMVQDSKPRTGSGLQFLLENDFLDVKYTTTTTESKGSKSEPDEEESEEALAEEIEFEEIFLDGELQEEDDEPTLAEGKDAKEVKQKTYSSRSRKFACEWPDCANTYTKAYHLKVHQRVHTGDLQFICDWPACNKRFARAEVLNRHRLSHNALRNHVCRWCSLRFNRRDHLVQHVRVRHPEAPATFLDSKPEAKKTKTETQSLKRTKNESSNNTERARNYRCSFEGCDKSYIRLNHLNAHQLLHVGAHPYRCPWEGCGETFARSFELSRHRRMHTGERKFVCHICQQAFMRSDHLSCHVKRHTFGAHPADKQKSTNSVP</sequence>
<evidence type="ECO:0000313" key="10">
    <source>
        <dbReference type="EMBL" id="ETN61229.1"/>
    </source>
</evidence>
<feature type="compositionally biased region" description="Acidic residues" evidence="8">
    <location>
        <begin position="112"/>
        <end position="121"/>
    </location>
</feature>
<keyword evidence="1" id="KW-0479">Metal-binding</keyword>
<keyword evidence="4" id="KW-0862">Zinc</keyword>
<dbReference type="HOGENOM" id="CLU_710225_0_0_1"/>
<evidence type="ECO:0000256" key="1">
    <source>
        <dbReference type="ARBA" id="ARBA00022723"/>
    </source>
</evidence>
<name>W5JEH6_ANODA</name>
<reference evidence="11" key="4">
    <citation type="submission" date="2015-06" db="UniProtKB">
        <authorList>
            <consortium name="EnsemblMetazoa"/>
        </authorList>
    </citation>
    <scope>IDENTIFICATION</scope>
</reference>
<dbReference type="Pfam" id="PF00096">
    <property type="entry name" value="zf-C2H2"/>
    <property type="match status" value="2"/>
</dbReference>
<proteinExistence type="predicted"/>
<dbReference type="GO" id="GO:0000978">
    <property type="term" value="F:RNA polymerase II cis-regulatory region sequence-specific DNA binding"/>
    <property type="evidence" value="ECO:0007669"/>
    <property type="project" value="TreeGrafter"/>
</dbReference>
<accession>W5JEH6</accession>
<keyword evidence="12" id="KW-1185">Reference proteome</keyword>
<dbReference type="Gene3D" id="3.30.160.60">
    <property type="entry name" value="Classic Zinc Finger"/>
    <property type="match status" value="5"/>
</dbReference>
<dbReference type="FunFam" id="3.30.160.60:FF:000032">
    <property type="entry name" value="Krueppel-like factor 4"/>
    <property type="match status" value="2"/>
</dbReference>
<keyword evidence="3 7" id="KW-0863">Zinc-finger</keyword>
<organism evidence="10">
    <name type="scientific">Anopheles darlingi</name>
    <name type="common">Mosquito</name>
    <dbReference type="NCBI Taxonomy" id="43151"/>
    <lineage>
        <taxon>Eukaryota</taxon>
        <taxon>Metazoa</taxon>
        <taxon>Ecdysozoa</taxon>
        <taxon>Arthropoda</taxon>
        <taxon>Hexapoda</taxon>
        <taxon>Insecta</taxon>
        <taxon>Pterygota</taxon>
        <taxon>Neoptera</taxon>
        <taxon>Endopterygota</taxon>
        <taxon>Diptera</taxon>
        <taxon>Nematocera</taxon>
        <taxon>Culicoidea</taxon>
        <taxon>Culicidae</taxon>
        <taxon>Anophelinae</taxon>
        <taxon>Anopheles</taxon>
    </lineage>
</organism>
<dbReference type="PANTHER" id="PTHR23235:SF49">
    <property type="entry name" value="WILMS TUMOR PROTEIN"/>
    <property type="match status" value="1"/>
</dbReference>
<feature type="region of interest" description="Disordered" evidence="8">
    <location>
        <begin position="258"/>
        <end position="285"/>
    </location>
</feature>
<dbReference type="STRING" id="43151.W5JEH6"/>
<dbReference type="VEuPathDB" id="VectorBase:ADAR2_007063"/>
<keyword evidence="5" id="KW-0805">Transcription regulation</keyword>
<dbReference type="VEuPathDB" id="VectorBase:ADAC007118"/>
<evidence type="ECO:0000256" key="7">
    <source>
        <dbReference type="PROSITE-ProRule" id="PRU00042"/>
    </source>
</evidence>
<feature type="domain" description="C2H2-type" evidence="9">
    <location>
        <begin position="226"/>
        <end position="253"/>
    </location>
</feature>
<reference evidence="10" key="3">
    <citation type="journal article" date="2013" name="Nucleic Acids Res.">
        <title>The genome of Anopheles darlingi, the main neotropical malaria vector.</title>
        <authorList>
            <person name="Marinotti O."/>
            <person name="Cerqueira G.C."/>
            <person name="de Almeida L.G."/>
            <person name="Ferro M.I."/>
            <person name="Loreto E.L."/>
            <person name="Zaha A."/>
            <person name="Teixeira S.M."/>
            <person name="Wespiser A.R."/>
            <person name="Almeida E Silva A."/>
            <person name="Schlindwein A.D."/>
            <person name="Pacheco A.C."/>
            <person name="Silva A.L."/>
            <person name="Graveley B.R."/>
            <person name="Walenz B.P."/>
            <person name="Lima Bde A."/>
            <person name="Ribeiro C.A."/>
            <person name="Nunes-Silva C.G."/>
            <person name="de Carvalho C.R."/>
            <person name="Soares C.M."/>
            <person name="de Menezes C.B."/>
            <person name="Matiolli C."/>
            <person name="Caffrey D."/>
            <person name="Araujo D.A."/>
            <person name="de Oliveira D.M."/>
            <person name="Golenbock D."/>
            <person name="Grisard E.C."/>
            <person name="Fantinatti-Garboggini F."/>
            <person name="de Carvalho F.M."/>
            <person name="Barcellos F.G."/>
            <person name="Prosdocimi F."/>
            <person name="May G."/>
            <person name="Azevedo Junior G.M."/>
            <person name="Guimaraes G.M."/>
            <person name="Goldman G.H."/>
            <person name="Padilha I.Q."/>
            <person name="Batista Jda S."/>
            <person name="Ferro J.A."/>
            <person name="Ribeiro J.M."/>
            <person name="Fietto J.L."/>
            <person name="Dabbas K.M."/>
            <person name="Cerdeira L."/>
            <person name="Agnez-Lima L.F."/>
            <person name="Brocchi M."/>
            <person name="de Carvalho M.O."/>
            <person name="Teixeira Mde M."/>
            <person name="Diniz Maia Mde M."/>
            <person name="Goldman M.H."/>
            <person name="Cruz Schneider M.P."/>
            <person name="Felipe M.S."/>
            <person name="Hungria M."/>
            <person name="Nicolas M.F."/>
            <person name="Pereira M."/>
            <person name="Montes M.A."/>
            <person name="Cantao M.E."/>
            <person name="Vincentz M."/>
            <person name="Rafael M.S."/>
            <person name="Silverman N."/>
            <person name="Stoco P.H."/>
            <person name="Souza R.C."/>
            <person name="Vicentini R."/>
            <person name="Gazzinelli R.T."/>
            <person name="Neves Rde O."/>
            <person name="Silva R."/>
            <person name="Astolfi-Filho S."/>
            <person name="Maciel T.E."/>
            <person name="Urmenyi T.P."/>
            <person name="Tadei W.P."/>
            <person name="Camargo E.P."/>
            <person name="de Vasconcelos A.T."/>
        </authorList>
    </citation>
    <scope>NUCLEOTIDE SEQUENCE</scope>
</reference>
<dbReference type="PROSITE" id="PS00028">
    <property type="entry name" value="ZINC_FINGER_C2H2_1"/>
    <property type="match status" value="7"/>
</dbReference>
<feature type="domain" description="C2H2-type" evidence="9">
    <location>
        <begin position="196"/>
        <end position="225"/>
    </location>
</feature>
<evidence type="ECO:0000259" key="9">
    <source>
        <dbReference type="PROSITE" id="PS50157"/>
    </source>
</evidence>
<feature type="domain" description="C2H2-type" evidence="9">
    <location>
        <begin position="350"/>
        <end position="373"/>
    </location>
</feature>
<protein>
    <recommendedName>
        <fullName evidence="9">C2H2-type domain-containing protein</fullName>
    </recommendedName>
</protein>
<feature type="compositionally biased region" description="Polar residues" evidence="8">
    <location>
        <begin position="269"/>
        <end position="284"/>
    </location>
</feature>
<evidence type="ECO:0000256" key="6">
    <source>
        <dbReference type="ARBA" id="ARBA00023163"/>
    </source>
</evidence>
<gene>
    <name evidence="10" type="ORF">AND_007118</name>
</gene>
<dbReference type="SUPFAM" id="SSF57667">
    <property type="entry name" value="beta-beta-alpha zinc fingers"/>
    <property type="match status" value="5"/>
</dbReference>
<feature type="region of interest" description="Disordered" evidence="8">
    <location>
        <begin position="101"/>
        <end position="121"/>
    </location>
</feature>
<dbReference type="InterPro" id="IPR013087">
    <property type="entry name" value="Znf_C2H2_type"/>
</dbReference>
<dbReference type="AlphaFoldDB" id="W5JEH6"/>
<evidence type="ECO:0000256" key="5">
    <source>
        <dbReference type="ARBA" id="ARBA00023015"/>
    </source>
</evidence>
<dbReference type="Proteomes" id="UP000000673">
    <property type="component" value="Unassembled WGS sequence"/>
</dbReference>
<evidence type="ECO:0000256" key="2">
    <source>
        <dbReference type="ARBA" id="ARBA00022737"/>
    </source>
</evidence>
<dbReference type="SMART" id="SM00355">
    <property type="entry name" value="ZnF_C2H2"/>
    <property type="match status" value="7"/>
</dbReference>
<feature type="region of interest" description="Disordered" evidence="8">
    <location>
        <begin position="59"/>
        <end position="80"/>
    </location>
</feature>
<dbReference type="OMA" id="WEDCERS"/>
<keyword evidence="2" id="KW-0677">Repeat</keyword>
<dbReference type="PROSITE" id="PS50157">
    <property type="entry name" value="ZINC_FINGER_C2H2_2"/>
    <property type="match status" value="7"/>
</dbReference>
<dbReference type="InterPro" id="IPR036236">
    <property type="entry name" value="Znf_C2H2_sf"/>
</dbReference>
<reference evidence="10 12" key="1">
    <citation type="journal article" date="2010" name="BMC Genomics">
        <title>Combination of measures distinguishes pre-miRNAs from other stem-loops in the genome of the newly sequenced Anopheles darlingi.</title>
        <authorList>
            <person name="Mendes N.D."/>
            <person name="Freitas A.T."/>
            <person name="Vasconcelos A.T."/>
            <person name="Sagot M.F."/>
        </authorList>
    </citation>
    <scope>NUCLEOTIDE SEQUENCE</scope>
</reference>
<reference evidence="10" key="2">
    <citation type="submission" date="2010-05" db="EMBL/GenBank/DDBJ databases">
        <authorList>
            <person name="Almeida L.G."/>
            <person name="Nicolas M.F."/>
            <person name="Souza R.C."/>
            <person name="Vasconcelos A.T.R."/>
        </authorList>
    </citation>
    <scope>NUCLEOTIDE SEQUENCE</scope>
</reference>
<feature type="domain" description="C2H2-type" evidence="9">
    <location>
        <begin position="33"/>
        <end position="62"/>
    </location>
</feature>
<dbReference type="EMBL" id="ADMH02001745">
    <property type="protein sequence ID" value="ETN61229.1"/>
    <property type="molecule type" value="Genomic_DNA"/>
</dbReference>
<dbReference type="GO" id="GO:0000981">
    <property type="term" value="F:DNA-binding transcription factor activity, RNA polymerase II-specific"/>
    <property type="evidence" value="ECO:0007669"/>
    <property type="project" value="TreeGrafter"/>
</dbReference>
<dbReference type="GO" id="GO:0008270">
    <property type="term" value="F:zinc ion binding"/>
    <property type="evidence" value="ECO:0007669"/>
    <property type="project" value="UniProtKB-KW"/>
</dbReference>
<dbReference type="eggNOG" id="KOG1721">
    <property type="taxonomic scope" value="Eukaryota"/>
</dbReference>
<feature type="compositionally biased region" description="Basic and acidic residues" evidence="8">
    <location>
        <begin position="259"/>
        <end position="268"/>
    </location>
</feature>
<evidence type="ECO:0000256" key="8">
    <source>
        <dbReference type="SAM" id="MobiDB-lite"/>
    </source>
</evidence>
<dbReference type="EnsemblMetazoa" id="ADAC007118-RA">
    <property type="protein sequence ID" value="ADAC007118-PA"/>
    <property type="gene ID" value="ADAC007118"/>
</dbReference>